<reference evidence="2" key="1">
    <citation type="journal article" date="2012" name="MBio">
        <title>Comparative genome analysis of Trichophyton rubrum and related dermatophytes reveals candidate genes involved in infection.</title>
        <authorList>
            <person name="Martinez D.A."/>
            <person name="Oliver B.G."/>
            <person name="Graeser Y."/>
            <person name="Goldberg J.M."/>
            <person name="Li W."/>
            <person name="Martinez-Rossi N.M."/>
            <person name="Monod M."/>
            <person name="Shelest E."/>
            <person name="Barton R.C."/>
            <person name="Birch E."/>
            <person name="Brakhage A.A."/>
            <person name="Chen Z."/>
            <person name="Gurr S.J."/>
            <person name="Heiman D."/>
            <person name="Heitman J."/>
            <person name="Kosti I."/>
            <person name="Rossi A."/>
            <person name="Saif S."/>
            <person name="Samalova M."/>
            <person name="Saunders C.W."/>
            <person name="Shea T."/>
            <person name="Summerbell R.C."/>
            <person name="Xu J."/>
            <person name="Young S."/>
            <person name="Zeng Q."/>
            <person name="Birren B.W."/>
            <person name="Cuomo C.A."/>
            <person name="White T.C."/>
        </authorList>
    </citation>
    <scope>NUCLEOTIDE SEQUENCE [LARGE SCALE GENOMIC DNA]</scope>
    <source>
        <strain evidence="2">ATCC MYA-4607 / CBS 118892</strain>
    </source>
</reference>
<dbReference type="Proteomes" id="UP000008864">
    <property type="component" value="Unassembled WGS sequence"/>
</dbReference>
<gene>
    <name evidence="1" type="ORF">TERG_12493</name>
</gene>
<organism evidence="1 2">
    <name type="scientific">Trichophyton rubrum (strain ATCC MYA-4607 / CBS 118892)</name>
    <name type="common">Athlete's foot fungus</name>
    <dbReference type="NCBI Taxonomy" id="559305"/>
    <lineage>
        <taxon>Eukaryota</taxon>
        <taxon>Fungi</taxon>
        <taxon>Dikarya</taxon>
        <taxon>Ascomycota</taxon>
        <taxon>Pezizomycotina</taxon>
        <taxon>Eurotiomycetes</taxon>
        <taxon>Eurotiomycetidae</taxon>
        <taxon>Onygenales</taxon>
        <taxon>Arthrodermataceae</taxon>
        <taxon>Trichophyton</taxon>
    </lineage>
</organism>
<evidence type="ECO:0000313" key="1">
    <source>
        <dbReference type="EMBL" id="KFL62539.1"/>
    </source>
</evidence>
<proteinExistence type="predicted"/>
<protein>
    <submittedName>
        <fullName evidence="1">Uncharacterized protein</fullName>
    </submittedName>
</protein>
<dbReference type="GeneID" id="71777672"/>
<dbReference type="VEuPathDB" id="FungiDB:TERG_12493"/>
<sequence length="122" mass="13569">MIANAFRNCWTDSTQGIYLEFSSRPRDSSKSSLPMTSKVMKLYQSDMFMGLPLDSSMRCTSLSAYLTNVASFSFRLFSENAMVISLFCRVWTSPFAVTTELAPPSSSTPRIARVPLAFALVP</sequence>
<dbReference type="EMBL" id="GG700655">
    <property type="protein sequence ID" value="KFL62539.1"/>
    <property type="molecule type" value="Genomic_DNA"/>
</dbReference>
<name>A0A080WLF4_TRIRC</name>
<keyword evidence="2" id="KW-1185">Reference proteome</keyword>
<dbReference type="RefSeq" id="XP_047607101.1">
    <property type="nucleotide sequence ID" value="XM_047751443.1"/>
</dbReference>
<dbReference type="HOGENOM" id="CLU_2028378_0_0_1"/>
<dbReference type="InParanoid" id="A0A080WLF4"/>
<evidence type="ECO:0000313" key="2">
    <source>
        <dbReference type="Proteomes" id="UP000008864"/>
    </source>
</evidence>
<dbReference type="AlphaFoldDB" id="A0A080WLF4"/>
<accession>A0A080WLF4</accession>